<evidence type="ECO:0000313" key="4">
    <source>
        <dbReference type="Proteomes" id="UP000092713"/>
    </source>
</evidence>
<evidence type="ECO:0000259" key="2">
    <source>
        <dbReference type="Pfam" id="PF14534"/>
    </source>
</evidence>
<name>A0A1A7BXN0_9BURK</name>
<comment type="caution">
    <text evidence="3">The sequence shown here is derived from an EMBL/GenBank/DDBJ whole genome shotgun (WGS) entry which is preliminary data.</text>
</comment>
<sequence length="161" mass="17085">MKHNSLQNPRLSLISFVAAFAGATVALPALADDPADVLNLVRQHVAAQTGFDVPKLAALTADNYVEVSPLGEVDTRDKMLAFYAPEKKTATPVITVEEPLVRVSGGTAVLIGKLAISVNAGGLSRQMAMRASYVAVREGTVWKLMSAQYTAIAPKRPAQPE</sequence>
<reference evidence="3 4" key="1">
    <citation type="submission" date="2016-04" db="EMBL/GenBank/DDBJ databases">
        <title>Draft genome sequence of Janthinobacterium psychrotolerans sp. nov., isolated from freshwater sediments in Denmark.</title>
        <authorList>
            <person name="Gong X."/>
            <person name="Skrivergaard S."/>
            <person name="Korsgaard B.S."/>
            <person name="Schreiber L."/>
            <person name="Marshall I.P."/>
            <person name="Finster K."/>
            <person name="Schramm A."/>
        </authorList>
    </citation>
    <scope>NUCLEOTIDE SEQUENCE [LARGE SCALE GENOMIC DNA]</scope>
    <source>
        <strain evidence="3 4">S3-2</strain>
    </source>
</reference>
<keyword evidence="1" id="KW-0732">Signal</keyword>
<evidence type="ECO:0000313" key="3">
    <source>
        <dbReference type="EMBL" id="OBV37504.1"/>
    </source>
</evidence>
<dbReference type="RefSeq" id="WP_065309744.1">
    <property type="nucleotide sequence ID" value="NZ_LOCQ01000060.1"/>
</dbReference>
<keyword evidence="4" id="KW-1185">Reference proteome</keyword>
<dbReference type="SUPFAM" id="SSF54427">
    <property type="entry name" value="NTF2-like"/>
    <property type="match status" value="1"/>
</dbReference>
<dbReference type="InterPro" id="IPR032710">
    <property type="entry name" value="NTF2-like_dom_sf"/>
</dbReference>
<dbReference type="InterPro" id="IPR027843">
    <property type="entry name" value="DUF4440"/>
</dbReference>
<dbReference type="OrthoDB" id="6402290at2"/>
<feature type="domain" description="DUF4440" evidence="2">
    <location>
        <begin position="38"/>
        <end position="144"/>
    </location>
</feature>
<feature type="signal peptide" evidence="1">
    <location>
        <begin position="1"/>
        <end position="31"/>
    </location>
</feature>
<accession>A0A1A7BXN0</accession>
<feature type="chain" id="PRO_5008510013" description="DUF4440 domain-containing protein" evidence="1">
    <location>
        <begin position="32"/>
        <end position="161"/>
    </location>
</feature>
<dbReference type="Pfam" id="PF14534">
    <property type="entry name" value="DUF4440"/>
    <property type="match status" value="1"/>
</dbReference>
<protein>
    <recommendedName>
        <fullName evidence="2">DUF4440 domain-containing protein</fullName>
    </recommendedName>
</protein>
<organism evidence="3 4">
    <name type="scientific">Janthinobacterium psychrotolerans</name>
    <dbReference type="NCBI Taxonomy" id="1747903"/>
    <lineage>
        <taxon>Bacteria</taxon>
        <taxon>Pseudomonadati</taxon>
        <taxon>Pseudomonadota</taxon>
        <taxon>Betaproteobacteria</taxon>
        <taxon>Burkholderiales</taxon>
        <taxon>Oxalobacteraceae</taxon>
        <taxon>Janthinobacterium</taxon>
    </lineage>
</organism>
<dbReference type="AlphaFoldDB" id="A0A1A7BXN0"/>
<proteinExistence type="predicted"/>
<dbReference type="Proteomes" id="UP000092713">
    <property type="component" value="Unassembled WGS sequence"/>
</dbReference>
<dbReference type="EMBL" id="LOCQ01000060">
    <property type="protein sequence ID" value="OBV37504.1"/>
    <property type="molecule type" value="Genomic_DNA"/>
</dbReference>
<gene>
    <name evidence="3" type="ORF">ASR47_1003164</name>
</gene>
<dbReference type="Gene3D" id="3.10.450.50">
    <property type="match status" value="1"/>
</dbReference>
<evidence type="ECO:0000256" key="1">
    <source>
        <dbReference type="SAM" id="SignalP"/>
    </source>
</evidence>